<sequence length="192" mass="20333">MTAPAADSTVPQKKPVWKKKWFWIVVGVFLVIGTISNLVNGGSGKNDAAPAPSAPVASIEPTTAASEAPVPTPEVSSPASDVAAASPATAEARWLEMHNVSSPTDFLSMPGYENSLVNPLYAIQPGWGGSTDGFLEIKVQEQLTKESVKRLGINVLNFIGPEFRGITGIQFTDSQGLDYNFYRASAPLADRG</sequence>
<feature type="transmembrane region" description="Helical" evidence="2">
    <location>
        <begin position="21"/>
        <end position="39"/>
    </location>
</feature>
<evidence type="ECO:0000313" key="4">
    <source>
        <dbReference type="Proteomes" id="UP000269438"/>
    </source>
</evidence>
<name>A0A3L7AU61_9MICO</name>
<evidence type="ECO:0000256" key="2">
    <source>
        <dbReference type="SAM" id="Phobius"/>
    </source>
</evidence>
<keyword evidence="4" id="KW-1185">Reference proteome</keyword>
<keyword evidence="2" id="KW-0812">Transmembrane</keyword>
<dbReference type="Proteomes" id="UP000269438">
    <property type="component" value="Unassembled WGS sequence"/>
</dbReference>
<organism evidence="3 4">
    <name type="scientific">Mycetocola lacteus</name>
    <dbReference type="NCBI Taxonomy" id="76637"/>
    <lineage>
        <taxon>Bacteria</taxon>
        <taxon>Bacillati</taxon>
        <taxon>Actinomycetota</taxon>
        <taxon>Actinomycetes</taxon>
        <taxon>Micrococcales</taxon>
        <taxon>Microbacteriaceae</taxon>
        <taxon>Mycetocola</taxon>
    </lineage>
</organism>
<feature type="compositionally biased region" description="Low complexity" evidence="1">
    <location>
        <begin position="73"/>
        <end position="83"/>
    </location>
</feature>
<dbReference type="RefSeq" id="WP_121688165.1">
    <property type="nucleotide sequence ID" value="NZ_RCUY01000005.1"/>
</dbReference>
<feature type="region of interest" description="Disordered" evidence="1">
    <location>
        <begin position="44"/>
        <end position="83"/>
    </location>
</feature>
<proteinExistence type="predicted"/>
<evidence type="ECO:0000256" key="1">
    <source>
        <dbReference type="SAM" id="MobiDB-lite"/>
    </source>
</evidence>
<accession>A0A3L7AU61</accession>
<feature type="compositionally biased region" description="Low complexity" evidence="1">
    <location>
        <begin position="48"/>
        <end position="58"/>
    </location>
</feature>
<reference evidence="3 4" key="1">
    <citation type="submission" date="2018-10" db="EMBL/GenBank/DDBJ databases">
        <authorList>
            <person name="Li J."/>
        </authorList>
    </citation>
    <scope>NUCLEOTIDE SEQUENCE [LARGE SCALE GENOMIC DNA]</scope>
    <source>
        <strain evidence="3 4">JCM 11654</strain>
    </source>
</reference>
<dbReference type="EMBL" id="RCUY01000005">
    <property type="protein sequence ID" value="RLP83028.1"/>
    <property type="molecule type" value="Genomic_DNA"/>
</dbReference>
<protein>
    <submittedName>
        <fullName evidence="3">Uncharacterized protein</fullName>
    </submittedName>
</protein>
<keyword evidence="2" id="KW-0472">Membrane</keyword>
<evidence type="ECO:0000313" key="3">
    <source>
        <dbReference type="EMBL" id="RLP83028.1"/>
    </source>
</evidence>
<keyword evidence="2" id="KW-1133">Transmembrane helix</keyword>
<dbReference type="AlphaFoldDB" id="A0A3L7AU61"/>
<gene>
    <name evidence="3" type="ORF">D9V34_07240</name>
</gene>
<comment type="caution">
    <text evidence="3">The sequence shown here is derived from an EMBL/GenBank/DDBJ whole genome shotgun (WGS) entry which is preliminary data.</text>
</comment>